<organism evidence="3 4">
    <name type="scientific">Pedococcus cremeus</name>
    <dbReference type="NCBI Taxonomy" id="587636"/>
    <lineage>
        <taxon>Bacteria</taxon>
        <taxon>Bacillati</taxon>
        <taxon>Actinomycetota</taxon>
        <taxon>Actinomycetes</taxon>
        <taxon>Micrococcales</taxon>
        <taxon>Intrasporangiaceae</taxon>
        <taxon>Pedococcus</taxon>
    </lineage>
</organism>
<reference evidence="4" key="1">
    <citation type="submission" date="2016-10" db="EMBL/GenBank/DDBJ databases">
        <authorList>
            <person name="Varghese N."/>
            <person name="Submissions S."/>
        </authorList>
    </citation>
    <scope>NUCLEOTIDE SEQUENCE [LARGE SCALE GENOMIC DNA]</scope>
    <source>
        <strain evidence="4">CGMCC 1.6963</strain>
    </source>
</reference>
<feature type="compositionally biased region" description="Low complexity" evidence="1">
    <location>
        <begin position="40"/>
        <end position="55"/>
    </location>
</feature>
<name>A0A1H9T2C9_9MICO</name>
<evidence type="ECO:0000256" key="1">
    <source>
        <dbReference type="SAM" id="MobiDB-lite"/>
    </source>
</evidence>
<evidence type="ECO:0000313" key="3">
    <source>
        <dbReference type="EMBL" id="SER91422.1"/>
    </source>
</evidence>
<proteinExistence type="predicted"/>
<keyword evidence="4" id="KW-1185">Reference proteome</keyword>
<feature type="chain" id="PRO_5038706081" description="DUF1570 domain-containing protein" evidence="2">
    <location>
        <begin position="28"/>
        <end position="447"/>
    </location>
</feature>
<feature type="signal peptide" evidence="2">
    <location>
        <begin position="1"/>
        <end position="27"/>
    </location>
</feature>
<evidence type="ECO:0000256" key="2">
    <source>
        <dbReference type="SAM" id="SignalP"/>
    </source>
</evidence>
<gene>
    <name evidence="3" type="ORF">SAMN05216199_1418</name>
</gene>
<dbReference type="EMBL" id="FOHB01000002">
    <property type="protein sequence ID" value="SER91422.1"/>
    <property type="molecule type" value="Genomic_DNA"/>
</dbReference>
<accession>A0A1H9T2C9</accession>
<feature type="region of interest" description="Disordered" evidence="1">
    <location>
        <begin position="38"/>
        <end position="58"/>
    </location>
</feature>
<keyword evidence="2" id="KW-0732">Signal</keyword>
<dbReference type="RefSeq" id="WP_143056135.1">
    <property type="nucleotide sequence ID" value="NZ_FOHB01000002.1"/>
</dbReference>
<evidence type="ECO:0000313" key="4">
    <source>
        <dbReference type="Proteomes" id="UP000199019"/>
    </source>
</evidence>
<dbReference type="AlphaFoldDB" id="A0A1H9T2C9"/>
<dbReference type="OrthoDB" id="5242307at2"/>
<dbReference type="PROSITE" id="PS51257">
    <property type="entry name" value="PROKAR_LIPOPROTEIN"/>
    <property type="match status" value="1"/>
</dbReference>
<sequence length="447" mass="47876">MTTTGGRCRSRVAAAVAVTALAASVLAGCTGTVVERERTTASPSATATSAAGTPSVDPEAARVEALTQLLDERAAAVLAHDRARFTATLDDPGSGFGLRQLQVFDNLVRLPLGTFAYGTPEAAAALGTDRAAEVGPDAWVARVEGRYTLRGWDRRPRTYETHLTVVHRPDGWRLADDSDGGTQAQLWDLPDLKVVSSRRTLVVASGKVRDLESYLRLGDRAVRAVEQVWTRPWGARLVVVVPATAAEMADQLGQSTGSVEQVAAVTDGALDSDGRAGSDRVVVNPQAFARLQATGQQVVLSHETTHVAVRASTTRPVPLWLSEGLADYVGYRAVDLPRTTIAAPLLERVRHRNGPRALPTERDFDPSTSTIAPSYNAAWLAVCRIVDQHGEKALVRFYLNAASRPSASAPPGDPEQNTRKAFTAVLGTTEPAFTRGWLSYLRSLART</sequence>
<evidence type="ECO:0008006" key="5">
    <source>
        <dbReference type="Google" id="ProtNLM"/>
    </source>
</evidence>
<protein>
    <recommendedName>
        <fullName evidence="5">DUF1570 domain-containing protein</fullName>
    </recommendedName>
</protein>
<dbReference type="STRING" id="587636.SAMN05216199_1418"/>
<dbReference type="Proteomes" id="UP000199019">
    <property type="component" value="Unassembled WGS sequence"/>
</dbReference>